<dbReference type="RefSeq" id="WP_323259277.1">
    <property type="nucleotide sequence ID" value="NZ_JAYGIE010000003.1"/>
</dbReference>
<evidence type="ECO:0008006" key="4">
    <source>
        <dbReference type="Google" id="ProtNLM"/>
    </source>
</evidence>
<feature type="region of interest" description="Disordered" evidence="1">
    <location>
        <begin position="34"/>
        <end position="54"/>
    </location>
</feature>
<dbReference type="Proteomes" id="UP001301388">
    <property type="component" value="Unassembled WGS sequence"/>
</dbReference>
<evidence type="ECO:0000256" key="1">
    <source>
        <dbReference type="SAM" id="MobiDB-lite"/>
    </source>
</evidence>
<accession>A0ABU5TDL3</accession>
<reference evidence="2 3" key="1">
    <citation type="submission" date="2023-12" db="EMBL/GenBank/DDBJ databases">
        <title>Baltic Sea Cyanobacteria.</title>
        <authorList>
            <person name="Delbaje E."/>
            <person name="Fewer D.P."/>
            <person name="Shishido T.K."/>
        </authorList>
    </citation>
    <scope>NUCLEOTIDE SEQUENCE [LARGE SCALE GENOMIC DNA]</scope>
    <source>
        <strain evidence="2 3">UHCC 0370</strain>
    </source>
</reference>
<protein>
    <recommendedName>
        <fullName evidence="4">Transposase</fullName>
    </recommendedName>
</protein>
<comment type="caution">
    <text evidence="2">The sequence shown here is derived from an EMBL/GenBank/DDBJ whole genome shotgun (WGS) entry which is preliminary data.</text>
</comment>
<name>A0ABU5TDL3_9CYAN</name>
<evidence type="ECO:0000313" key="3">
    <source>
        <dbReference type="Proteomes" id="UP001301388"/>
    </source>
</evidence>
<keyword evidence="3" id="KW-1185">Reference proteome</keyword>
<organism evidence="2 3">
    <name type="scientific">Pseudanabaena galeata UHCC 0370</name>
    <dbReference type="NCBI Taxonomy" id="3110310"/>
    <lineage>
        <taxon>Bacteria</taxon>
        <taxon>Bacillati</taxon>
        <taxon>Cyanobacteriota</taxon>
        <taxon>Cyanophyceae</taxon>
        <taxon>Pseudanabaenales</taxon>
        <taxon>Pseudanabaenaceae</taxon>
        <taxon>Pseudanabaena</taxon>
    </lineage>
</organism>
<evidence type="ECO:0000313" key="2">
    <source>
        <dbReference type="EMBL" id="MEA5476295.1"/>
    </source>
</evidence>
<gene>
    <name evidence="2" type="ORF">VB774_01565</name>
</gene>
<sequence>MNSIVSHLDITRIFCEVDDFCESFEKHWQEQPMLPSMQGERKSRSRMETVKHFV</sequence>
<feature type="compositionally biased region" description="Basic and acidic residues" evidence="1">
    <location>
        <begin position="39"/>
        <end position="54"/>
    </location>
</feature>
<proteinExistence type="predicted"/>
<dbReference type="EMBL" id="JAYGIE010000003">
    <property type="protein sequence ID" value="MEA5476295.1"/>
    <property type="molecule type" value="Genomic_DNA"/>
</dbReference>